<comment type="similarity">
    <text evidence="2">Belongs to the strictosidine synthase family.</text>
</comment>
<reference evidence="7" key="1">
    <citation type="submission" date="2018-02" db="EMBL/GenBank/DDBJ databases">
        <authorList>
            <person name="Cohen D.B."/>
            <person name="Kent A.D."/>
        </authorList>
    </citation>
    <scope>NUCLEOTIDE SEQUENCE</scope>
</reference>
<sequence length="345" mass="38003">MKPHFACSVAVVFFLVIFIAPSLILSYETTAPIDYNQLDLPAGVVGPESKAFDCQGKGPYVGVSDGRILKWQGEQLGWTEFAIISAKRNREVCDGSNNPNSEPICGRPLGLKFNLATCDLYIADAYFGLLMVEPLGGMAKQLATSAEGVPFRFTNALDINSKTGEVYFTDTSIFFQRRVWELAIISGDRTGRLMKYEPRTKEVNVFKGLAFPNGVALSKDNSFLLLAESGTYQILRFWLGGSKSYSSQVFAQLERSPDNIKINNKGEFWVALNSGREIANLGNMNVIQWWVKDPVAAKFDEEGNVVRILDGKSGNALDSVSEVEEHNGSLWIGSAVKPYVVVVKT</sequence>
<feature type="domain" description="Strictosidine synthase conserved region" evidence="6">
    <location>
        <begin position="155"/>
        <end position="240"/>
    </location>
</feature>
<name>A0A2N9H1H7_FAGSY</name>
<proteinExistence type="inferred from homology"/>
<dbReference type="EMBL" id="OIVN01002668">
    <property type="protein sequence ID" value="SPD05479.1"/>
    <property type="molecule type" value="Genomic_DNA"/>
</dbReference>
<evidence type="ECO:0000256" key="5">
    <source>
        <dbReference type="SAM" id="SignalP"/>
    </source>
</evidence>
<dbReference type="GO" id="GO:0005773">
    <property type="term" value="C:vacuole"/>
    <property type="evidence" value="ECO:0007669"/>
    <property type="project" value="UniProtKB-SubCell"/>
</dbReference>
<dbReference type="GO" id="GO:0016787">
    <property type="term" value="F:hydrolase activity"/>
    <property type="evidence" value="ECO:0007669"/>
    <property type="project" value="TreeGrafter"/>
</dbReference>
<keyword evidence="3" id="KW-0926">Vacuole</keyword>
<evidence type="ECO:0000259" key="6">
    <source>
        <dbReference type="Pfam" id="PF03088"/>
    </source>
</evidence>
<dbReference type="AlphaFoldDB" id="A0A2N9H1H7"/>
<evidence type="ECO:0000313" key="7">
    <source>
        <dbReference type="EMBL" id="SPD05479.1"/>
    </source>
</evidence>
<accession>A0A2N9H1H7</accession>
<organism evidence="7">
    <name type="scientific">Fagus sylvatica</name>
    <name type="common">Beechnut</name>
    <dbReference type="NCBI Taxonomy" id="28930"/>
    <lineage>
        <taxon>Eukaryota</taxon>
        <taxon>Viridiplantae</taxon>
        <taxon>Streptophyta</taxon>
        <taxon>Embryophyta</taxon>
        <taxon>Tracheophyta</taxon>
        <taxon>Spermatophyta</taxon>
        <taxon>Magnoliopsida</taxon>
        <taxon>eudicotyledons</taxon>
        <taxon>Gunneridae</taxon>
        <taxon>Pentapetalae</taxon>
        <taxon>rosids</taxon>
        <taxon>fabids</taxon>
        <taxon>Fagales</taxon>
        <taxon>Fagaceae</taxon>
        <taxon>Fagus</taxon>
    </lineage>
</organism>
<dbReference type="SUPFAM" id="SSF63829">
    <property type="entry name" value="Calcium-dependent phosphotriesterase"/>
    <property type="match status" value="1"/>
</dbReference>
<evidence type="ECO:0000256" key="4">
    <source>
        <dbReference type="ARBA" id="ARBA00023180"/>
    </source>
</evidence>
<evidence type="ECO:0000256" key="1">
    <source>
        <dbReference type="ARBA" id="ARBA00004116"/>
    </source>
</evidence>
<keyword evidence="4" id="KW-0325">Glycoprotein</keyword>
<dbReference type="Pfam" id="PF03088">
    <property type="entry name" value="Str_synth"/>
    <property type="match status" value="1"/>
</dbReference>
<dbReference type="Pfam" id="PF20067">
    <property type="entry name" value="SSL_N"/>
    <property type="match status" value="1"/>
</dbReference>
<gene>
    <name evidence="7" type="ORF">FSB_LOCUS33361</name>
</gene>
<feature type="chain" id="PRO_5014873565" description="Strictosidine synthase conserved region domain-containing protein" evidence="5">
    <location>
        <begin position="27"/>
        <end position="345"/>
    </location>
</feature>
<dbReference type="FunFam" id="2.120.10.30:FF:000048">
    <property type="entry name" value="Protein strictosidine synthase-like 10"/>
    <property type="match status" value="1"/>
</dbReference>
<dbReference type="PANTHER" id="PTHR10426">
    <property type="entry name" value="STRICTOSIDINE SYNTHASE-RELATED"/>
    <property type="match status" value="1"/>
</dbReference>
<evidence type="ECO:0000256" key="3">
    <source>
        <dbReference type="ARBA" id="ARBA00022554"/>
    </source>
</evidence>
<dbReference type="InterPro" id="IPR011042">
    <property type="entry name" value="6-blade_b-propeller_TolB-like"/>
</dbReference>
<keyword evidence="5" id="KW-0732">Signal</keyword>
<dbReference type="GO" id="GO:0012505">
    <property type="term" value="C:endomembrane system"/>
    <property type="evidence" value="ECO:0007669"/>
    <property type="project" value="TreeGrafter"/>
</dbReference>
<comment type="subcellular location">
    <subcellularLocation>
        <location evidence="1">Vacuole</location>
    </subcellularLocation>
</comment>
<dbReference type="Gene3D" id="2.120.10.30">
    <property type="entry name" value="TolB, C-terminal domain"/>
    <property type="match status" value="1"/>
</dbReference>
<protein>
    <recommendedName>
        <fullName evidence="6">Strictosidine synthase conserved region domain-containing protein</fullName>
    </recommendedName>
</protein>
<dbReference type="InterPro" id="IPR018119">
    <property type="entry name" value="Strictosidine_synth_cons-reg"/>
</dbReference>
<feature type="signal peptide" evidence="5">
    <location>
        <begin position="1"/>
        <end position="26"/>
    </location>
</feature>
<evidence type="ECO:0000256" key="2">
    <source>
        <dbReference type="ARBA" id="ARBA00009191"/>
    </source>
</evidence>
<dbReference type="PANTHER" id="PTHR10426:SF86">
    <property type="entry name" value="PROTEIN STRICTOSIDINE SYNTHASE-LIKE 10-LIKE"/>
    <property type="match status" value="1"/>
</dbReference>